<name>A0ABY3YLF9_9FLAO</name>
<protein>
    <submittedName>
        <fullName evidence="8">RagB/SusD family nutrient uptake outer membrane protein</fullName>
    </submittedName>
</protein>
<evidence type="ECO:0000313" key="8">
    <source>
        <dbReference type="EMBL" id="UNY98615.1"/>
    </source>
</evidence>
<gene>
    <name evidence="8" type="ORF">MQE36_16235</name>
</gene>
<comment type="subcellular location">
    <subcellularLocation>
        <location evidence="1">Cell outer membrane</location>
    </subcellularLocation>
</comment>
<comment type="similarity">
    <text evidence="2">Belongs to the SusD family.</text>
</comment>
<dbReference type="InterPro" id="IPR012944">
    <property type="entry name" value="SusD_RagB_dom"/>
</dbReference>
<dbReference type="SUPFAM" id="SSF48452">
    <property type="entry name" value="TPR-like"/>
    <property type="match status" value="1"/>
</dbReference>
<dbReference type="CDD" id="cd08977">
    <property type="entry name" value="SusD"/>
    <property type="match status" value="1"/>
</dbReference>
<proteinExistence type="inferred from homology"/>
<reference evidence="8 9" key="1">
    <citation type="journal article" date="2018" name="Int. J. Syst. Evol. Microbiol.">
        <title>Zhouia spongiae sp. nov., isolated from a marine sponge.</title>
        <authorList>
            <person name="Zhuang L."/>
            <person name="Lin B."/>
            <person name="Qin F."/>
            <person name="Luo L."/>
        </authorList>
    </citation>
    <scope>NUCLEOTIDE SEQUENCE [LARGE SCALE GENOMIC DNA]</scope>
    <source>
        <strain evidence="8 9">HN-Y44</strain>
    </source>
</reference>
<dbReference type="Pfam" id="PF07980">
    <property type="entry name" value="SusD_RagB"/>
    <property type="match status" value="1"/>
</dbReference>
<evidence type="ECO:0000256" key="3">
    <source>
        <dbReference type="ARBA" id="ARBA00022729"/>
    </source>
</evidence>
<dbReference type="InterPro" id="IPR033985">
    <property type="entry name" value="SusD-like_N"/>
</dbReference>
<dbReference type="Gene3D" id="1.25.40.390">
    <property type="match status" value="1"/>
</dbReference>
<dbReference type="EMBL" id="CP094326">
    <property type="protein sequence ID" value="UNY98615.1"/>
    <property type="molecule type" value="Genomic_DNA"/>
</dbReference>
<keyword evidence="3" id="KW-0732">Signal</keyword>
<feature type="domain" description="SusD-like N-terminal" evidence="7">
    <location>
        <begin position="90"/>
        <end position="228"/>
    </location>
</feature>
<evidence type="ECO:0000256" key="2">
    <source>
        <dbReference type="ARBA" id="ARBA00006275"/>
    </source>
</evidence>
<dbReference type="InterPro" id="IPR011990">
    <property type="entry name" value="TPR-like_helical_dom_sf"/>
</dbReference>
<evidence type="ECO:0000256" key="1">
    <source>
        <dbReference type="ARBA" id="ARBA00004442"/>
    </source>
</evidence>
<evidence type="ECO:0000313" key="9">
    <source>
        <dbReference type="Proteomes" id="UP000829476"/>
    </source>
</evidence>
<dbReference type="Pfam" id="PF14322">
    <property type="entry name" value="SusD-like_3"/>
    <property type="match status" value="1"/>
</dbReference>
<organism evidence="8 9">
    <name type="scientific">Zhouia spongiae</name>
    <dbReference type="NCBI Taxonomy" id="2202721"/>
    <lineage>
        <taxon>Bacteria</taxon>
        <taxon>Pseudomonadati</taxon>
        <taxon>Bacteroidota</taxon>
        <taxon>Flavobacteriia</taxon>
        <taxon>Flavobacteriales</taxon>
        <taxon>Flavobacteriaceae</taxon>
        <taxon>Zhouia</taxon>
    </lineage>
</organism>
<sequence length="464" mass="52720">MKSLYKFRFYLTCLIVSLYILSCKDFVEIDPPNSRVIGSTVFENDRLATSAIEGVYHRMFDSGNFAGGGQWSVTTVAGLSADEFEVNPFSSSLQEFYRCDIDPSNPANLALWSSAYSTIYMVNAVMEGLKSSSVITPETKKQLEGEARFVRAFSYFYLVNLFGDVPLIITTDYRVNAKALQVSPDDIYQAIINDLEHSRQLLDDTYRNSERTHPNRLVASALLARVYLYRQEWSRAADLATELIGSTDTYSLAEDINDVFLANSSEAIWQIAPTNVGNTNEGNMFILTSSPVSSPWNPVYLKEELVSGFDNHDKRLLHWIGTFESNGTTFYYPFKYKIRLSSGQPTEYATVLRFAEQYLIRSEARARMGDIPGALADLNLIRNRSGLENYTGNSEQELLAAILKERRKEFFSEWGHRWLDFKRLSLANDLLSPDKEGWRTTDVLYPIPQRELDKAPTLNQNSGY</sequence>
<dbReference type="Proteomes" id="UP000829476">
    <property type="component" value="Chromosome"/>
</dbReference>
<keyword evidence="9" id="KW-1185">Reference proteome</keyword>
<feature type="domain" description="RagB/SusD" evidence="6">
    <location>
        <begin position="334"/>
        <end position="433"/>
    </location>
</feature>
<dbReference type="RefSeq" id="WP_242937021.1">
    <property type="nucleotide sequence ID" value="NZ_CP094326.1"/>
</dbReference>
<accession>A0ABY3YLF9</accession>
<evidence type="ECO:0000259" key="7">
    <source>
        <dbReference type="Pfam" id="PF14322"/>
    </source>
</evidence>
<evidence type="ECO:0000256" key="4">
    <source>
        <dbReference type="ARBA" id="ARBA00023136"/>
    </source>
</evidence>
<keyword evidence="4" id="KW-0472">Membrane</keyword>
<keyword evidence="5" id="KW-0998">Cell outer membrane</keyword>
<evidence type="ECO:0000256" key="5">
    <source>
        <dbReference type="ARBA" id="ARBA00023237"/>
    </source>
</evidence>
<evidence type="ECO:0000259" key="6">
    <source>
        <dbReference type="Pfam" id="PF07980"/>
    </source>
</evidence>